<dbReference type="EnsemblFungi" id="PTTG_06929-t43_1">
    <property type="protein sequence ID" value="PTTG_06929-t43_1-p1"/>
    <property type="gene ID" value="PTTG_06929"/>
</dbReference>
<dbReference type="GO" id="GO:0005789">
    <property type="term" value="C:endoplasmic reticulum membrane"/>
    <property type="evidence" value="ECO:0007669"/>
    <property type="project" value="UniProtKB-SubCell"/>
</dbReference>
<protein>
    <submittedName>
        <fullName evidence="9">Vacuolar ATPase assembly integral membrane protein VMA21</fullName>
    </submittedName>
</protein>
<dbReference type="EnsemblFungi" id="PTTG_06929-t43_2">
    <property type="protein sequence ID" value="PTTG_06929-t43_2-p1"/>
    <property type="gene ID" value="PTTG_06929"/>
</dbReference>
<dbReference type="GO" id="GO:0012507">
    <property type="term" value="C:ER to Golgi transport vesicle membrane"/>
    <property type="evidence" value="ECO:0007669"/>
    <property type="project" value="UniProtKB-SubCell"/>
</dbReference>
<keyword evidence="10" id="KW-1185">Reference proteome</keyword>
<keyword evidence="3 6" id="KW-1133">Transmembrane helix</keyword>
<reference evidence="9 10" key="3">
    <citation type="journal article" date="2017" name="G3 (Bethesda)">
        <title>Comparative analysis highlights variable genome content of wheat rusts and divergence of the mating loci.</title>
        <authorList>
            <person name="Cuomo C.A."/>
            <person name="Bakkeren G."/>
            <person name="Khalil H.B."/>
            <person name="Panwar V."/>
            <person name="Joly D."/>
            <person name="Linning R."/>
            <person name="Sakthikumar S."/>
            <person name="Song X."/>
            <person name="Adiconis X."/>
            <person name="Fan L."/>
            <person name="Goldberg J.M."/>
            <person name="Levin J.Z."/>
            <person name="Young S."/>
            <person name="Zeng Q."/>
            <person name="Anikster Y."/>
            <person name="Bruce M."/>
            <person name="Wang M."/>
            <person name="Yin C."/>
            <person name="McCallum B."/>
            <person name="Szabo L.J."/>
            <person name="Hulbert S."/>
            <person name="Chen X."/>
            <person name="Fellers J.P."/>
        </authorList>
    </citation>
    <scope>NUCLEOTIDE SEQUENCE</scope>
    <source>
        <strain evidence="9">isolate 1-1 / race 1 (BBBD)</strain>
        <strain evidence="10">Isolate 1-1 / race 1 (BBBD)</strain>
    </source>
</reference>
<keyword evidence="2 6" id="KW-0256">Endoplasmic reticulum</keyword>
<comment type="caution">
    <text evidence="6">Lacks conserved residue(s) required for the propagation of feature annotation.</text>
</comment>
<evidence type="ECO:0000256" key="7">
    <source>
        <dbReference type="SAM" id="MobiDB-lite"/>
    </source>
</evidence>
<reference evidence="8" key="1">
    <citation type="submission" date="2009-11" db="EMBL/GenBank/DDBJ databases">
        <authorList>
            <consortium name="The Broad Institute Genome Sequencing Platform"/>
            <person name="Ward D."/>
            <person name="Feldgarden M."/>
            <person name="Earl A."/>
            <person name="Young S.K."/>
            <person name="Zeng Q."/>
            <person name="Koehrsen M."/>
            <person name="Alvarado L."/>
            <person name="Berlin A."/>
            <person name="Bochicchio J."/>
            <person name="Borenstein D."/>
            <person name="Chapman S.B."/>
            <person name="Chen Z."/>
            <person name="Engels R."/>
            <person name="Freedman E."/>
            <person name="Gellesch M."/>
            <person name="Goldberg J."/>
            <person name="Griggs A."/>
            <person name="Gujja S."/>
            <person name="Heilman E."/>
            <person name="Heiman D."/>
            <person name="Hepburn T."/>
            <person name="Howarth C."/>
            <person name="Jen D."/>
            <person name="Larson L."/>
            <person name="Lewis B."/>
            <person name="Mehta T."/>
            <person name="Park D."/>
            <person name="Pearson M."/>
            <person name="Roberts A."/>
            <person name="Saif S."/>
            <person name="Shea T."/>
            <person name="Shenoy N."/>
            <person name="Sisk P."/>
            <person name="Stolte C."/>
            <person name="Sykes S."/>
            <person name="Thomson T."/>
            <person name="Walk T."/>
            <person name="White J."/>
            <person name="Yandava C."/>
            <person name="Izard J."/>
            <person name="Baranova O.V."/>
            <person name="Blanton J.M."/>
            <person name="Tanner A.C."/>
            <person name="Dewhirst F.E."/>
            <person name="Haas B."/>
            <person name="Nusbaum C."/>
            <person name="Birren B."/>
        </authorList>
    </citation>
    <scope>NUCLEOTIDE SEQUENCE [LARGE SCALE GENOMIC DNA]</scope>
    <source>
        <strain evidence="8">1-1 BBBD Race 1</strain>
    </source>
</reference>
<evidence type="ECO:0000256" key="5">
    <source>
        <dbReference type="ARBA" id="ARBA00023329"/>
    </source>
</evidence>
<evidence type="ECO:0000313" key="9">
    <source>
        <dbReference type="EnsemblFungi" id="PTTG_06929-t43_1-p1"/>
    </source>
</evidence>
<sequence>MSISEKTLRQRKTGEDDSPAAPDQPATSGGRRPVGSDANRPIVKLGIASLAMAILPIGTYFGTLGRVFEESNTTAAAISAIVVTNLILIGFILAAVAESDPDTPTEKHHLSAKDS</sequence>
<dbReference type="Proteomes" id="UP000005240">
    <property type="component" value="Unassembled WGS sequence"/>
</dbReference>
<dbReference type="EMBL" id="ADAS02000131">
    <property type="protein sequence ID" value="OAV89342.1"/>
    <property type="molecule type" value="Genomic_DNA"/>
</dbReference>
<reference evidence="9" key="4">
    <citation type="submission" date="2025-05" db="UniProtKB">
        <authorList>
            <consortium name="EnsemblFungi"/>
        </authorList>
    </citation>
    <scope>IDENTIFICATION</scope>
    <source>
        <strain evidence="9">isolate 1-1 / race 1 (BBBD)</strain>
    </source>
</reference>
<gene>
    <name evidence="8" type="ORF">PTTG_06929</name>
</gene>
<evidence type="ECO:0000256" key="6">
    <source>
        <dbReference type="HAMAP-Rule" id="MF_03058"/>
    </source>
</evidence>
<dbReference type="GO" id="GO:0070072">
    <property type="term" value="P:vacuolar proton-transporting V-type ATPase complex assembly"/>
    <property type="evidence" value="ECO:0007669"/>
    <property type="project" value="UniProtKB-UniRule"/>
</dbReference>
<evidence type="ECO:0000256" key="4">
    <source>
        <dbReference type="ARBA" id="ARBA00023136"/>
    </source>
</evidence>
<dbReference type="VEuPathDB" id="FungiDB:PTTG_06929"/>
<evidence type="ECO:0000313" key="8">
    <source>
        <dbReference type="EMBL" id="OAV89342.1"/>
    </source>
</evidence>
<evidence type="ECO:0000256" key="3">
    <source>
        <dbReference type="ARBA" id="ARBA00022989"/>
    </source>
</evidence>
<dbReference type="HAMAP" id="MF_03058">
    <property type="entry name" value="VMA21"/>
    <property type="match status" value="1"/>
</dbReference>
<keyword evidence="4 6" id="KW-0472">Membrane</keyword>
<dbReference type="STRING" id="630390.A0A0C4F1F8"/>
<comment type="similarity">
    <text evidence="6">Belongs to the VMA21 family.</text>
</comment>
<feature type="transmembrane region" description="Helical" evidence="6">
    <location>
        <begin position="75"/>
        <end position="97"/>
    </location>
</feature>
<evidence type="ECO:0000256" key="2">
    <source>
        <dbReference type="ARBA" id="ARBA00022824"/>
    </source>
</evidence>
<organism evidence="8">
    <name type="scientific">Puccinia triticina (isolate 1-1 / race 1 (BBBD))</name>
    <name type="common">Brown leaf rust fungus</name>
    <dbReference type="NCBI Taxonomy" id="630390"/>
    <lineage>
        <taxon>Eukaryota</taxon>
        <taxon>Fungi</taxon>
        <taxon>Dikarya</taxon>
        <taxon>Basidiomycota</taxon>
        <taxon>Pucciniomycotina</taxon>
        <taxon>Pucciniomycetes</taxon>
        <taxon>Pucciniales</taxon>
        <taxon>Pucciniaceae</taxon>
        <taxon>Puccinia</taxon>
    </lineage>
</organism>
<comment type="function">
    <text evidence="6">Required for the assembly of the V0 complex of the vacuolar ATPase (V-ATPase) in the endoplasmic reticulum.</text>
</comment>
<evidence type="ECO:0000313" key="10">
    <source>
        <dbReference type="Proteomes" id="UP000005240"/>
    </source>
</evidence>
<dbReference type="InterPro" id="IPR019013">
    <property type="entry name" value="Vma21"/>
</dbReference>
<accession>A0A0C4F1F8</accession>
<dbReference type="GO" id="GO:0033116">
    <property type="term" value="C:endoplasmic reticulum-Golgi intermediate compartment membrane"/>
    <property type="evidence" value="ECO:0007669"/>
    <property type="project" value="UniProtKB-SubCell"/>
</dbReference>
<dbReference type="Pfam" id="PF09446">
    <property type="entry name" value="VMA21"/>
    <property type="match status" value="1"/>
</dbReference>
<feature type="transmembrane region" description="Helical" evidence="6">
    <location>
        <begin position="42"/>
        <end position="63"/>
    </location>
</feature>
<keyword evidence="5 6" id="KW-0968">Cytoplasmic vesicle</keyword>
<proteinExistence type="inferred from homology"/>
<comment type="subcellular location">
    <subcellularLocation>
        <location evidence="6">Endoplasmic reticulum membrane</location>
        <topology evidence="6">Multi-pass membrane protein</topology>
    </subcellularLocation>
    <subcellularLocation>
        <location evidence="6">Endoplasmic reticulum-Golgi intermediate compartment membrane</location>
        <topology evidence="6">Multi-pass membrane protein</topology>
    </subcellularLocation>
    <subcellularLocation>
        <location evidence="6">Cytoplasmic vesicle</location>
        <location evidence="6">COPII-coated vesicle membrane</location>
        <topology evidence="6">Multi-pass membrane protein</topology>
    </subcellularLocation>
</comment>
<feature type="region of interest" description="Disordered" evidence="7">
    <location>
        <begin position="1"/>
        <end position="38"/>
    </location>
</feature>
<evidence type="ECO:0000256" key="1">
    <source>
        <dbReference type="ARBA" id="ARBA00022692"/>
    </source>
</evidence>
<reference evidence="8" key="2">
    <citation type="submission" date="2016-05" db="EMBL/GenBank/DDBJ databases">
        <title>Comparative analysis highlights variable genome content of wheat rusts and divergence of the mating loci.</title>
        <authorList>
            <person name="Cuomo C.A."/>
            <person name="Bakkeren G."/>
            <person name="Szabo L."/>
            <person name="Khalil H."/>
            <person name="Joly D."/>
            <person name="Goldberg J."/>
            <person name="Young S."/>
            <person name="Zeng Q."/>
            <person name="Fellers J."/>
        </authorList>
    </citation>
    <scope>NUCLEOTIDE SEQUENCE [LARGE SCALE GENOMIC DNA]</scope>
    <source>
        <strain evidence="8">1-1 BBBD Race 1</strain>
    </source>
</reference>
<name>A0A0C4F1F8_PUCT1</name>
<feature type="compositionally biased region" description="Basic and acidic residues" evidence="7">
    <location>
        <begin position="1"/>
        <end position="15"/>
    </location>
</feature>
<dbReference type="OrthoDB" id="2506940at2759"/>
<dbReference type="AlphaFoldDB" id="A0A0C4F1F8"/>
<dbReference type="EMBL" id="ADAS02000131">
    <property type="protein sequence ID" value="OAV89341.1"/>
    <property type="molecule type" value="Genomic_DNA"/>
</dbReference>
<keyword evidence="1 6" id="KW-0812">Transmembrane</keyword>